<dbReference type="EMBL" id="JADIND010000193">
    <property type="protein sequence ID" value="MBO8431405.1"/>
    <property type="molecule type" value="Genomic_DNA"/>
</dbReference>
<comment type="caution">
    <text evidence="1">The sequence shown here is derived from an EMBL/GenBank/DDBJ whole genome shotgun (WGS) entry which is preliminary data.</text>
</comment>
<dbReference type="Proteomes" id="UP000823632">
    <property type="component" value="Unassembled WGS sequence"/>
</dbReference>
<accession>A0A9D9GY71</accession>
<organism evidence="1 2">
    <name type="scientific">Candidatus Scatousia excrementipullorum</name>
    <dbReference type="NCBI Taxonomy" id="2840936"/>
    <lineage>
        <taxon>Bacteria</taxon>
        <taxon>Candidatus Scatousia</taxon>
    </lineage>
</organism>
<sequence>MYQHFIKKIIIIIFWVAGTACFASNNLQKQAEVNLNNLYKNKFSQEEVTAILNYMLLSQDYLMSTNNTLDSMYNHINNLISENCNIKENAYLIRCDYFKKIKESYKFLGENQHNMKQNITNFKQKYPRIIISDKDYPYLQGTFAIYDIWLINSIRNFPIDKF</sequence>
<evidence type="ECO:0000313" key="1">
    <source>
        <dbReference type="EMBL" id="MBO8431405.1"/>
    </source>
</evidence>
<evidence type="ECO:0000313" key="2">
    <source>
        <dbReference type="Proteomes" id="UP000823632"/>
    </source>
</evidence>
<gene>
    <name evidence="1" type="ORF">IAC76_08470</name>
</gene>
<protein>
    <submittedName>
        <fullName evidence="1">Uncharacterized protein</fullName>
    </submittedName>
</protein>
<reference evidence="1" key="1">
    <citation type="submission" date="2020-10" db="EMBL/GenBank/DDBJ databases">
        <authorList>
            <person name="Gilroy R."/>
        </authorList>
    </citation>
    <scope>NUCLEOTIDE SEQUENCE</scope>
    <source>
        <strain evidence="1">10192</strain>
    </source>
</reference>
<name>A0A9D9GY71_9BACT</name>
<dbReference type="AlphaFoldDB" id="A0A9D9GY71"/>
<dbReference type="PROSITE" id="PS51257">
    <property type="entry name" value="PROKAR_LIPOPROTEIN"/>
    <property type="match status" value="1"/>
</dbReference>
<proteinExistence type="predicted"/>
<reference evidence="1" key="2">
    <citation type="journal article" date="2021" name="PeerJ">
        <title>Extensive microbial diversity within the chicken gut microbiome revealed by metagenomics and culture.</title>
        <authorList>
            <person name="Gilroy R."/>
            <person name="Ravi A."/>
            <person name="Getino M."/>
            <person name="Pursley I."/>
            <person name="Horton D.L."/>
            <person name="Alikhan N.F."/>
            <person name="Baker D."/>
            <person name="Gharbi K."/>
            <person name="Hall N."/>
            <person name="Watson M."/>
            <person name="Adriaenssens E.M."/>
            <person name="Foster-Nyarko E."/>
            <person name="Jarju S."/>
            <person name="Secka A."/>
            <person name="Antonio M."/>
            <person name="Oren A."/>
            <person name="Chaudhuri R.R."/>
            <person name="La Ragione R."/>
            <person name="Hildebrand F."/>
            <person name="Pallen M.J."/>
        </authorList>
    </citation>
    <scope>NUCLEOTIDE SEQUENCE</scope>
    <source>
        <strain evidence="1">10192</strain>
    </source>
</reference>